<reference evidence="9 10" key="1">
    <citation type="journal article" date="2015" name="Genome Announc.">
        <title>Expanding the biotechnology potential of lactobacilli through comparative genomics of 213 strains and associated genera.</title>
        <authorList>
            <person name="Sun Z."/>
            <person name="Harris H.M."/>
            <person name="McCann A."/>
            <person name="Guo C."/>
            <person name="Argimon S."/>
            <person name="Zhang W."/>
            <person name="Yang X."/>
            <person name="Jeffery I.B."/>
            <person name="Cooney J.C."/>
            <person name="Kagawa T.F."/>
            <person name="Liu W."/>
            <person name="Song Y."/>
            <person name="Salvetti E."/>
            <person name="Wrobel A."/>
            <person name="Rasinkangas P."/>
            <person name="Parkhill J."/>
            <person name="Rea M.C."/>
            <person name="O'Sullivan O."/>
            <person name="Ritari J."/>
            <person name="Douillard F.P."/>
            <person name="Paul Ross R."/>
            <person name="Yang R."/>
            <person name="Briner A.E."/>
            <person name="Felis G.E."/>
            <person name="de Vos W.M."/>
            <person name="Barrangou R."/>
            <person name="Klaenhammer T.R."/>
            <person name="Caufield P.W."/>
            <person name="Cui Y."/>
            <person name="Zhang H."/>
            <person name="O'Toole P.W."/>
        </authorList>
    </citation>
    <scope>NUCLEOTIDE SEQUENCE [LARGE SCALE GENOMIC DNA]</scope>
    <source>
        <strain evidence="9 10">DSM 19904</strain>
    </source>
</reference>
<dbReference type="Pfam" id="PF21948">
    <property type="entry name" value="LplA-B_cat"/>
    <property type="match status" value="1"/>
</dbReference>
<comment type="caution">
    <text evidence="9">The sequence shown here is derived from an EMBL/GenBank/DDBJ whole genome shotgun (WGS) entry which is preliminary data.</text>
</comment>
<dbReference type="InterPro" id="IPR004143">
    <property type="entry name" value="BPL_LPL_catalytic"/>
</dbReference>
<dbReference type="EC" id="6.3.1.20" evidence="3"/>
<dbReference type="Pfam" id="PF10437">
    <property type="entry name" value="Lip_prot_lig_C"/>
    <property type="match status" value="1"/>
</dbReference>
<evidence type="ECO:0000259" key="8">
    <source>
        <dbReference type="PROSITE" id="PS51733"/>
    </source>
</evidence>
<comment type="catalytic activity">
    <reaction evidence="7">
        <text>L-lysyl-[lipoyl-carrier protein] + (R)-lipoate + ATP = N(6)-[(R)-lipoyl]-L-lysyl-[lipoyl-carrier protein] + AMP + diphosphate + H(+)</text>
        <dbReference type="Rhea" id="RHEA:49288"/>
        <dbReference type="Rhea" id="RHEA-COMP:10500"/>
        <dbReference type="Rhea" id="RHEA-COMP:10502"/>
        <dbReference type="ChEBI" id="CHEBI:15378"/>
        <dbReference type="ChEBI" id="CHEBI:29969"/>
        <dbReference type="ChEBI" id="CHEBI:30616"/>
        <dbReference type="ChEBI" id="CHEBI:33019"/>
        <dbReference type="ChEBI" id="CHEBI:83088"/>
        <dbReference type="ChEBI" id="CHEBI:83099"/>
        <dbReference type="ChEBI" id="CHEBI:456215"/>
        <dbReference type="EC" id="6.3.1.20"/>
    </reaction>
</comment>
<proteinExistence type="predicted"/>
<evidence type="ECO:0000256" key="4">
    <source>
        <dbReference type="ARBA" id="ARBA00022598"/>
    </source>
</evidence>
<dbReference type="OrthoDB" id="9788148at2"/>
<dbReference type="InterPro" id="IPR045864">
    <property type="entry name" value="aa-tRNA-synth_II/BPL/LPL"/>
</dbReference>
<dbReference type="GO" id="GO:0017118">
    <property type="term" value="F:lipoyltransferase activity"/>
    <property type="evidence" value="ECO:0007669"/>
    <property type="project" value="TreeGrafter"/>
</dbReference>
<dbReference type="PANTHER" id="PTHR12561:SF3">
    <property type="entry name" value="LIPOYLTRANSFERASE 1, MITOCHONDRIAL"/>
    <property type="match status" value="1"/>
</dbReference>
<evidence type="ECO:0000256" key="6">
    <source>
        <dbReference type="ARBA" id="ARBA00022840"/>
    </source>
</evidence>
<evidence type="ECO:0000256" key="1">
    <source>
        <dbReference type="ARBA" id="ARBA00005085"/>
    </source>
</evidence>
<dbReference type="Gene3D" id="3.30.930.10">
    <property type="entry name" value="Bira Bifunctional Protein, Domain 2"/>
    <property type="match status" value="1"/>
</dbReference>
<accession>A0A0R1L6G7</accession>
<evidence type="ECO:0000256" key="2">
    <source>
        <dbReference type="ARBA" id="ARBA00005124"/>
    </source>
</evidence>
<comment type="pathway">
    <text evidence="1">Protein modification; protein lipoylation via exogenous pathway; protein N(6)-(lipoyl)lysine from lipoate: step 2/2.</text>
</comment>
<evidence type="ECO:0000256" key="5">
    <source>
        <dbReference type="ARBA" id="ARBA00022741"/>
    </source>
</evidence>
<comment type="pathway">
    <text evidence="2">Protein modification; protein lipoylation via exogenous pathway; protein N(6)-(lipoyl)lysine from lipoate: step 1/2.</text>
</comment>
<keyword evidence="5" id="KW-0547">Nucleotide-binding</keyword>
<gene>
    <name evidence="9" type="ORF">FD17_GL002226</name>
</gene>
<keyword evidence="4 9" id="KW-0436">Ligase</keyword>
<dbReference type="NCBIfam" id="TIGR00545">
    <property type="entry name" value="lipoyltrans"/>
    <property type="match status" value="1"/>
</dbReference>
<dbReference type="UniPathway" id="UPA00537">
    <property type="reaction ID" value="UER00594"/>
</dbReference>
<evidence type="ECO:0000313" key="10">
    <source>
        <dbReference type="Proteomes" id="UP000051581"/>
    </source>
</evidence>
<feature type="domain" description="BPL/LPL catalytic" evidence="8">
    <location>
        <begin position="30"/>
        <end position="222"/>
    </location>
</feature>
<name>A0A0R1L6G7_9LACO</name>
<organism evidence="9 10">
    <name type="scientific">Lentilactobacillus sunkii DSM 19904</name>
    <dbReference type="NCBI Taxonomy" id="1423808"/>
    <lineage>
        <taxon>Bacteria</taxon>
        <taxon>Bacillati</taxon>
        <taxon>Bacillota</taxon>
        <taxon>Bacilli</taxon>
        <taxon>Lactobacillales</taxon>
        <taxon>Lactobacillaceae</taxon>
        <taxon>Lentilactobacillus</taxon>
    </lineage>
</organism>
<evidence type="ECO:0000313" key="9">
    <source>
        <dbReference type="EMBL" id="KRK88756.1"/>
    </source>
</evidence>
<dbReference type="Proteomes" id="UP000051581">
    <property type="component" value="Unassembled WGS sequence"/>
</dbReference>
<keyword evidence="6" id="KW-0067">ATP-binding</keyword>
<dbReference type="InterPro" id="IPR004562">
    <property type="entry name" value="LipoylTrfase_LipoateP_Ligase"/>
</dbReference>
<dbReference type="PATRIC" id="fig|1423808.3.peg.2259"/>
<dbReference type="SUPFAM" id="SSF55681">
    <property type="entry name" value="Class II aaRS and biotin synthetases"/>
    <property type="match status" value="1"/>
</dbReference>
<dbReference type="GO" id="GO:0016979">
    <property type="term" value="F:lipoate-protein ligase activity"/>
    <property type="evidence" value="ECO:0007669"/>
    <property type="project" value="UniProtKB-EC"/>
</dbReference>
<dbReference type="CDD" id="cd16443">
    <property type="entry name" value="LplA"/>
    <property type="match status" value="1"/>
</dbReference>
<dbReference type="AlphaFoldDB" id="A0A0R1L6G7"/>
<dbReference type="GO" id="GO:0005737">
    <property type="term" value="C:cytoplasm"/>
    <property type="evidence" value="ECO:0007669"/>
    <property type="project" value="TreeGrafter"/>
</dbReference>
<dbReference type="GO" id="GO:0005524">
    <property type="term" value="F:ATP binding"/>
    <property type="evidence" value="ECO:0007669"/>
    <property type="project" value="UniProtKB-KW"/>
</dbReference>
<evidence type="ECO:0000256" key="7">
    <source>
        <dbReference type="ARBA" id="ARBA00048037"/>
    </source>
</evidence>
<protein>
    <recommendedName>
        <fullName evidence="3">lipoate--protein ligase</fullName>
        <ecNumber evidence="3">6.3.1.20</ecNumber>
    </recommendedName>
</protein>
<dbReference type="PROSITE" id="PS51733">
    <property type="entry name" value="BPL_LPL_CATALYTIC"/>
    <property type="match status" value="1"/>
</dbReference>
<dbReference type="PANTHER" id="PTHR12561">
    <property type="entry name" value="LIPOATE-PROTEIN LIGASE"/>
    <property type="match status" value="1"/>
</dbReference>
<dbReference type="InterPro" id="IPR019491">
    <property type="entry name" value="Lipoate_protein_ligase_C"/>
</dbReference>
<sequence length="352" mass="39429">MLYTDLSSKADYSGNPMTFEIASRYLMADDRFDETLFNWSRPMKPSVIIGGNQNIYSELNLDYIKAHDIQIARRAGGGGAVYVDSGNLTYSFIDTDDGTNYMNFKKYATPVINVLKRLGVDAELSGRNDLTVDGKKFSGMATFKAGSRFYVGGTLMIDVDLDAAAKALNPTKSKLASKGVQSVHSRVTNLRPYFSDQYKDISIEDILGMILKEIFQVDDLADVPTYRFDSKDWDKIEAMRQKDYPGDDWIMGKKLHDNYFHSNHFDGVGNVEVSFSVNNGIVTHAKIFGDFNKANGNLAEIEEHITGVPFERDNLIEAFENSHLTDNIGNVNPKELAELMVNPDFENIGQNK</sequence>
<dbReference type="RefSeq" id="WP_057824409.1">
    <property type="nucleotide sequence ID" value="NZ_AZEA01000006.1"/>
</dbReference>
<dbReference type="EMBL" id="AZEA01000006">
    <property type="protein sequence ID" value="KRK88756.1"/>
    <property type="molecule type" value="Genomic_DNA"/>
</dbReference>
<keyword evidence="9" id="KW-0808">Transferase</keyword>
<dbReference type="GO" id="GO:0009249">
    <property type="term" value="P:protein lipoylation"/>
    <property type="evidence" value="ECO:0007669"/>
    <property type="project" value="InterPro"/>
</dbReference>
<keyword evidence="10" id="KW-1185">Reference proteome</keyword>
<evidence type="ECO:0000256" key="3">
    <source>
        <dbReference type="ARBA" id="ARBA00012367"/>
    </source>
</evidence>
<dbReference type="SUPFAM" id="SSF82649">
    <property type="entry name" value="SufE/NifU"/>
    <property type="match status" value="1"/>
</dbReference>
<dbReference type="Gene3D" id="3.30.390.50">
    <property type="entry name" value="CO dehydrogenase flavoprotein, C-terminal domain"/>
    <property type="match status" value="1"/>
</dbReference>